<protein>
    <recommendedName>
        <fullName evidence="4">PAP2 superfamily protein</fullName>
    </recommendedName>
</protein>
<feature type="transmembrane region" description="Helical" evidence="1">
    <location>
        <begin position="12"/>
        <end position="31"/>
    </location>
</feature>
<organism evidence="2 3">
    <name type="scientific">Rufibacter roseus</name>
    <dbReference type="NCBI Taxonomy" id="1567108"/>
    <lineage>
        <taxon>Bacteria</taxon>
        <taxon>Pseudomonadati</taxon>
        <taxon>Bacteroidota</taxon>
        <taxon>Cytophagia</taxon>
        <taxon>Cytophagales</taxon>
        <taxon>Hymenobacteraceae</taxon>
        <taxon>Rufibacter</taxon>
    </lineage>
</organism>
<evidence type="ECO:0008006" key="4">
    <source>
        <dbReference type="Google" id="ProtNLM"/>
    </source>
</evidence>
<accession>A0ABW2DIN8</accession>
<feature type="transmembrane region" description="Helical" evidence="1">
    <location>
        <begin position="186"/>
        <end position="205"/>
    </location>
</feature>
<keyword evidence="1" id="KW-0472">Membrane</keyword>
<dbReference type="Proteomes" id="UP001596405">
    <property type="component" value="Unassembled WGS sequence"/>
</dbReference>
<evidence type="ECO:0000256" key="1">
    <source>
        <dbReference type="SAM" id="Phobius"/>
    </source>
</evidence>
<gene>
    <name evidence="2" type="ORF">ACFQHR_04500</name>
</gene>
<feature type="transmembrane region" description="Helical" evidence="1">
    <location>
        <begin position="133"/>
        <end position="152"/>
    </location>
</feature>
<evidence type="ECO:0000313" key="3">
    <source>
        <dbReference type="Proteomes" id="UP001596405"/>
    </source>
</evidence>
<feature type="transmembrane region" description="Helical" evidence="1">
    <location>
        <begin position="158"/>
        <end position="179"/>
    </location>
</feature>
<keyword evidence="3" id="KW-1185">Reference proteome</keyword>
<evidence type="ECO:0000313" key="2">
    <source>
        <dbReference type="EMBL" id="MFC6996870.1"/>
    </source>
</evidence>
<comment type="caution">
    <text evidence="2">The sequence shown here is derived from an EMBL/GenBank/DDBJ whole genome shotgun (WGS) entry which is preliminary data.</text>
</comment>
<sequence>MNLRLASALSVVFHPLLLPSYLFLLILYYLPPEAVSLPLEARWYVLLMVFLTTFLLPTLGTLLMRQAKVVKSMTMEEREDRRWPFLLAAACYTVTTFLFFKQPYLDRIFFVVMGLITATVYLALVINQFWKISAHSIGLGGGLGILLLLHGWLPEPVLVYPIVACLVVSGAVLSARLALGAHTENQVYIGYFLGFMIGISLWGFAF</sequence>
<proteinExistence type="predicted"/>
<dbReference type="RefSeq" id="WP_066622750.1">
    <property type="nucleotide sequence ID" value="NZ_JBHSYQ010000003.1"/>
</dbReference>
<feature type="transmembrane region" description="Helical" evidence="1">
    <location>
        <begin position="83"/>
        <end position="102"/>
    </location>
</feature>
<feature type="transmembrane region" description="Helical" evidence="1">
    <location>
        <begin position="108"/>
        <end position="126"/>
    </location>
</feature>
<dbReference type="EMBL" id="JBHSYQ010000003">
    <property type="protein sequence ID" value="MFC6996870.1"/>
    <property type="molecule type" value="Genomic_DNA"/>
</dbReference>
<keyword evidence="1" id="KW-1133">Transmembrane helix</keyword>
<name>A0ABW2DIN8_9BACT</name>
<reference evidence="3" key="1">
    <citation type="journal article" date="2019" name="Int. J. Syst. Evol. Microbiol.">
        <title>The Global Catalogue of Microorganisms (GCM) 10K type strain sequencing project: providing services to taxonomists for standard genome sequencing and annotation.</title>
        <authorList>
            <consortium name="The Broad Institute Genomics Platform"/>
            <consortium name="The Broad Institute Genome Sequencing Center for Infectious Disease"/>
            <person name="Wu L."/>
            <person name="Ma J."/>
        </authorList>
    </citation>
    <scope>NUCLEOTIDE SEQUENCE [LARGE SCALE GENOMIC DNA]</scope>
    <source>
        <strain evidence="3">CGMCC 4.7393</strain>
    </source>
</reference>
<feature type="transmembrane region" description="Helical" evidence="1">
    <location>
        <begin position="43"/>
        <end position="63"/>
    </location>
</feature>
<keyword evidence="1" id="KW-0812">Transmembrane</keyword>